<evidence type="ECO:0000313" key="20">
    <source>
        <dbReference type="EMBL" id="QHQ98465.1"/>
    </source>
</evidence>
<dbReference type="EC" id="7.1.1.2" evidence="4 17"/>
<evidence type="ECO:0000256" key="14">
    <source>
        <dbReference type="ARBA" id="ARBA00023128"/>
    </source>
</evidence>
<evidence type="ECO:0000256" key="5">
    <source>
        <dbReference type="ARBA" id="ARBA00021006"/>
    </source>
</evidence>
<geneLocation type="mitochondrion" evidence="20"/>
<feature type="transmembrane region" description="Helical" evidence="17">
    <location>
        <begin position="366"/>
        <end position="390"/>
    </location>
</feature>
<evidence type="ECO:0000256" key="11">
    <source>
        <dbReference type="ARBA" id="ARBA00022989"/>
    </source>
</evidence>
<feature type="transmembrane region" description="Helical" evidence="17">
    <location>
        <begin position="411"/>
        <end position="433"/>
    </location>
</feature>
<keyword evidence="15 17" id="KW-0472">Membrane</keyword>
<feature type="transmembrane region" description="Helical" evidence="17">
    <location>
        <begin position="51"/>
        <end position="71"/>
    </location>
</feature>
<keyword evidence="12 17" id="KW-0520">NAD</keyword>
<comment type="catalytic activity">
    <reaction evidence="16 17">
        <text>a ubiquinone + NADH + 5 H(+)(in) = a ubiquinol + NAD(+) + 4 H(+)(out)</text>
        <dbReference type="Rhea" id="RHEA:29091"/>
        <dbReference type="Rhea" id="RHEA-COMP:9565"/>
        <dbReference type="Rhea" id="RHEA-COMP:9566"/>
        <dbReference type="ChEBI" id="CHEBI:15378"/>
        <dbReference type="ChEBI" id="CHEBI:16389"/>
        <dbReference type="ChEBI" id="CHEBI:17976"/>
        <dbReference type="ChEBI" id="CHEBI:57540"/>
        <dbReference type="ChEBI" id="CHEBI:57945"/>
        <dbReference type="EC" id="7.1.1.2"/>
    </reaction>
</comment>
<keyword evidence="13 17" id="KW-0830">Ubiquinone</keyword>
<evidence type="ECO:0000259" key="18">
    <source>
        <dbReference type="Pfam" id="PF00361"/>
    </source>
</evidence>
<accession>A0A6B9WGY6</accession>
<comment type="similarity">
    <text evidence="3 17">Belongs to the complex I subunit 4 family.</text>
</comment>
<dbReference type="AlphaFoldDB" id="A0A6B9WGY6"/>
<comment type="function">
    <text evidence="1">Core subunit of the mitochondrial membrane respiratory chain NADH dehydrogenase (Complex I) that is believed to belong to the minimal assembly required for catalysis. Complex I functions in the transfer of electrons from NADH to the respiratory chain. The immediate electron acceptor for the enzyme is believed to be ubiquinone.</text>
</comment>
<evidence type="ECO:0000256" key="17">
    <source>
        <dbReference type="RuleBase" id="RU003297"/>
    </source>
</evidence>
<keyword evidence="8 17" id="KW-0812">Transmembrane</keyword>
<feature type="transmembrane region" description="Helical" evidence="17">
    <location>
        <begin position="133"/>
        <end position="152"/>
    </location>
</feature>
<feature type="transmembrane region" description="Helical" evidence="17">
    <location>
        <begin position="333"/>
        <end position="354"/>
    </location>
</feature>
<keyword evidence="10 17" id="KW-0249">Electron transport</keyword>
<evidence type="ECO:0000256" key="1">
    <source>
        <dbReference type="ARBA" id="ARBA00003257"/>
    </source>
</evidence>
<dbReference type="GO" id="GO:0031966">
    <property type="term" value="C:mitochondrial membrane"/>
    <property type="evidence" value="ECO:0007669"/>
    <property type="project" value="UniProtKB-SubCell"/>
</dbReference>
<feature type="transmembrane region" description="Helical" evidence="17">
    <location>
        <begin position="103"/>
        <end position="121"/>
    </location>
</feature>
<feature type="domain" description="NADH:ubiquinone oxidoreductase chain 4 N-terminal" evidence="19">
    <location>
        <begin position="3"/>
        <end position="92"/>
    </location>
</feature>
<dbReference type="PANTHER" id="PTHR43507:SF20">
    <property type="entry name" value="NADH-UBIQUINONE OXIDOREDUCTASE CHAIN 4"/>
    <property type="match status" value="1"/>
</dbReference>
<feature type="transmembrane region" description="Helical" evidence="17">
    <location>
        <begin position="12"/>
        <end position="39"/>
    </location>
</feature>
<dbReference type="GO" id="GO:0015990">
    <property type="term" value="P:electron transport coupled proton transport"/>
    <property type="evidence" value="ECO:0007669"/>
    <property type="project" value="TreeGrafter"/>
</dbReference>
<evidence type="ECO:0000256" key="16">
    <source>
        <dbReference type="ARBA" id="ARBA00049551"/>
    </source>
</evidence>
<dbReference type="Pfam" id="PF01059">
    <property type="entry name" value="Oxidored_q5_N"/>
    <property type="match status" value="1"/>
</dbReference>
<evidence type="ECO:0000256" key="2">
    <source>
        <dbReference type="ARBA" id="ARBA00004225"/>
    </source>
</evidence>
<keyword evidence="6 17" id="KW-0813">Transport</keyword>
<dbReference type="GO" id="GO:0003954">
    <property type="term" value="F:NADH dehydrogenase activity"/>
    <property type="evidence" value="ECO:0007669"/>
    <property type="project" value="TreeGrafter"/>
</dbReference>
<dbReference type="Pfam" id="PF00361">
    <property type="entry name" value="Proton_antipo_M"/>
    <property type="match status" value="1"/>
</dbReference>
<feature type="transmembrane region" description="Helical" evidence="17">
    <location>
        <begin position="158"/>
        <end position="183"/>
    </location>
</feature>
<evidence type="ECO:0000259" key="19">
    <source>
        <dbReference type="Pfam" id="PF01059"/>
    </source>
</evidence>
<feature type="transmembrane region" description="Helical" evidence="17">
    <location>
        <begin position="291"/>
        <end position="312"/>
    </location>
</feature>
<dbReference type="InterPro" id="IPR003918">
    <property type="entry name" value="NADH_UbQ_OxRdtase"/>
</dbReference>
<organism evidence="20">
    <name type="scientific">Quadristernoseta cf. intermedia XFX-2019</name>
    <dbReference type="NCBI Taxonomy" id="2695871"/>
    <lineage>
        <taxon>Eukaryota</taxon>
        <taxon>Metazoa</taxon>
        <taxon>Ecdysozoa</taxon>
        <taxon>Arthropoda</taxon>
        <taxon>Chelicerata</taxon>
        <taxon>Arachnida</taxon>
        <taxon>Acari</taxon>
        <taxon>Parasitiformes</taxon>
        <taxon>Mesostigmata</taxon>
        <taxon>Antennophorina</taxon>
        <taxon>Celaenopsoidea</taxon>
        <taxon>Diplogyniidae</taxon>
        <taxon>Quadristernoseta</taxon>
    </lineage>
</organism>
<evidence type="ECO:0000256" key="12">
    <source>
        <dbReference type="ARBA" id="ARBA00023027"/>
    </source>
</evidence>
<keyword evidence="11 17" id="KW-1133">Transmembrane helix</keyword>
<evidence type="ECO:0000256" key="8">
    <source>
        <dbReference type="ARBA" id="ARBA00022692"/>
    </source>
</evidence>
<dbReference type="GO" id="GO:0042773">
    <property type="term" value="P:ATP synthesis coupled electron transport"/>
    <property type="evidence" value="ECO:0007669"/>
    <property type="project" value="InterPro"/>
</dbReference>
<reference evidence="20" key="1">
    <citation type="journal article" date="2019" name="Zool. Scr.">
        <title>Mitochondrial genome reorganization characterizes various lineages of mesostigmatid mites (Acari: Parasitiformes).</title>
        <authorList>
            <person name="Li W.-N."/>
            <person name="Shao R."/>
            <person name="Zhang Q."/>
            <person name="Deng W."/>
            <person name="Xue X.-F."/>
        </authorList>
    </citation>
    <scope>NUCLEOTIDE SEQUENCE</scope>
</reference>
<dbReference type="GO" id="GO:0048039">
    <property type="term" value="F:ubiquinone binding"/>
    <property type="evidence" value="ECO:0007669"/>
    <property type="project" value="TreeGrafter"/>
</dbReference>
<evidence type="ECO:0000256" key="6">
    <source>
        <dbReference type="ARBA" id="ARBA00022448"/>
    </source>
</evidence>
<protein>
    <recommendedName>
        <fullName evidence="5 17">NADH-ubiquinone oxidoreductase chain 4</fullName>
        <ecNumber evidence="4 17">7.1.1.2</ecNumber>
    </recommendedName>
</protein>
<feature type="transmembrane region" description="Helical" evidence="17">
    <location>
        <begin position="262"/>
        <end position="285"/>
    </location>
</feature>
<name>A0A6B9WGY6_9ACAR</name>
<dbReference type="InterPro" id="IPR000260">
    <property type="entry name" value="NADH4_N"/>
</dbReference>
<dbReference type="EMBL" id="MK270521">
    <property type="protein sequence ID" value="QHQ98465.1"/>
    <property type="molecule type" value="Genomic_DNA"/>
</dbReference>
<evidence type="ECO:0000256" key="4">
    <source>
        <dbReference type="ARBA" id="ARBA00012944"/>
    </source>
</evidence>
<evidence type="ECO:0000256" key="10">
    <source>
        <dbReference type="ARBA" id="ARBA00022982"/>
    </source>
</evidence>
<evidence type="ECO:0000256" key="15">
    <source>
        <dbReference type="ARBA" id="ARBA00023136"/>
    </source>
</evidence>
<feature type="transmembrane region" description="Helical" evidence="17">
    <location>
        <begin position="203"/>
        <end position="222"/>
    </location>
</feature>
<dbReference type="PRINTS" id="PR01437">
    <property type="entry name" value="NUOXDRDTASE4"/>
</dbReference>
<keyword evidence="7 17" id="KW-0679">Respiratory chain</keyword>
<evidence type="ECO:0000256" key="9">
    <source>
        <dbReference type="ARBA" id="ARBA00022967"/>
    </source>
</evidence>
<dbReference type="InterPro" id="IPR001750">
    <property type="entry name" value="ND/Mrp_TM"/>
</dbReference>
<feature type="transmembrane region" description="Helical" evidence="17">
    <location>
        <begin position="234"/>
        <end position="255"/>
    </location>
</feature>
<feature type="transmembrane region" description="Helical" evidence="17">
    <location>
        <begin position="78"/>
        <end position="97"/>
    </location>
</feature>
<evidence type="ECO:0000256" key="3">
    <source>
        <dbReference type="ARBA" id="ARBA00009025"/>
    </source>
</evidence>
<evidence type="ECO:0000256" key="7">
    <source>
        <dbReference type="ARBA" id="ARBA00022660"/>
    </source>
</evidence>
<gene>
    <name evidence="20" type="primary">nad4</name>
</gene>
<feature type="domain" description="NADH:quinone oxidoreductase/Mrp antiporter transmembrane" evidence="18">
    <location>
        <begin position="98"/>
        <end position="379"/>
    </location>
</feature>
<keyword evidence="14 17" id="KW-0496">Mitochondrion</keyword>
<sequence>MLGILLMLVLSMYFNYLWLYNFSIMFLLFFFIFLSDYLYLGLFFYMDNMSYLMNILSLWICFLMGIAMYNVKGGKENFFYVLMVLMLCFLLLCFSMINIMGFYIFFEAVLLPIVFIILYWGNNPDRVQASFYMFMYTVSGSLPLLLMLLYFSKFNSLSYMYLFTFKINVSSYFLVFFVLAFLVKMPMYMFHLWLPKAHVEAPVGGSMILAGVLLKLGGFGMYRVLNISCLDGLMVLYLLMGISLVGGVFVSMVCLRQVDMKMLIAYSSVSHMSLVLGGLMSGYFFGKFGVIVMMLGHGLNSSGLFFLANLMYERFYSRNMMILKGLGNLFPSLMLFWVLMSFINMSAPPFMNILGEICLMVSIMKWSFFTVIFLAFMSFFCACYSIYMYSYTQHGGSYFVGGYNMIFVREYFIVFLHLFPLFVFLMKAEFFVFV</sequence>
<comment type="function">
    <text evidence="17">Core subunit of the mitochondrial membrane respiratory chain NADH dehydrogenase (Complex I) which catalyzes electron transfer from NADH through the respiratory chain, using ubiquinone as an electron acceptor. Essential for the catalytic activity and assembly of complex I.</text>
</comment>
<dbReference type="GO" id="GO:0008137">
    <property type="term" value="F:NADH dehydrogenase (ubiquinone) activity"/>
    <property type="evidence" value="ECO:0007669"/>
    <property type="project" value="UniProtKB-UniRule"/>
</dbReference>
<evidence type="ECO:0000256" key="13">
    <source>
        <dbReference type="ARBA" id="ARBA00023075"/>
    </source>
</evidence>
<keyword evidence="9" id="KW-1278">Translocase</keyword>
<comment type="subcellular location">
    <subcellularLocation>
        <location evidence="2 17">Mitochondrion membrane</location>
        <topology evidence="2 17">Multi-pass membrane protein</topology>
    </subcellularLocation>
</comment>
<dbReference type="PANTHER" id="PTHR43507">
    <property type="entry name" value="NADH-UBIQUINONE OXIDOREDUCTASE CHAIN 4"/>
    <property type="match status" value="1"/>
</dbReference>
<proteinExistence type="inferred from homology"/>